<sequence length="79" mass="8956">MPMMMTNCGYPVWPVRLLTLMTAVGRGSRRPRVIEHARAGKSPARELHARGMDDLDRPDHQRERTRGVGRNPRESAPPV</sequence>
<evidence type="ECO:0000313" key="3">
    <source>
        <dbReference type="Proteomes" id="UP000031599"/>
    </source>
</evidence>
<feature type="region of interest" description="Disordered" evidence="1">
    <location>
        <begin position="25"/>
        <end position="79"/>
    </location>
</feature>
<reference evidence="2 3" key="1">
    <citation type="submission" date="2014-12" db="EMBL/GenBank/DDBJ databases">
        <title>Genome assembly of Enhygromyxa salina DSM 15201.</title>
        <authorList>
            <person name="Sharma G."/>
            <person name="Subramanian S."/>
        </authorList>
    </citation>
    <scope>NUCLEOTIDE SEQUENCE [LARGE SCALE GENOMIC DNA]</scope>
    <source>
        <strain evidence="2 3">DSM 15201</strain>
    </source>
</reference>
<dbReference type="EMBL" id="JMCC02000011">
    <property type="protein sequence ID" value="KIG18483.1"/>
    <property type="molecule type" value="Genomic_DNA"/>
</dbReference>
<dbReference type="Proteomes" id="UP000031599">
    <property type="component" value="Unassembled WGS sequence"/>
</dbReference>
<proteinExistence type="predicted"/>
<evidence type="ECO:0000313" key="2">
    <source>
        <dbReference type="EMBL" id="KIG18483.1"/>
    </source>
</evidence>
<feature type="compositionally biased region" description="Basic and acidic residues" evidence="1">
    <location>
        <begin position="32"/>
        <end position="66"/>
    </location>
</feature>
<evidence type="ECO:0000256" key="1">
    <source>
        <dbReference type="SAM" id="MobiDB-lite"/>
    </source>
</evidence>
<organism evidence="2 3">
    <name type="scientific">Enhygromyxa salina</name>
    <dbReference type="NCBI Taxonomy" id="215803"/>
    <lineage>
        <taxon>Bacteria</taxon>
        <taxon>Pseudomonadati</taxon>
        <taxon>Myxococcota</taxon>
        <taxon>Polyangia</taxon>
        <taxon>Nannocystales</taxon>
        <taxon>Nannocystaceae</taxon>
        <taxon>Enhygromyxa</taxon>
    </lineage>
</organism>
<accession>A0A0C2A4Z4</accession>
<gene>
    <name evidence="2" type="ORF">DB30_00768</name>
</gene>
<comment type="caution">
    <text evidence="2">The sequence shown here is derived from an EMBL/GenBank/DDBJ whole genome shotgun (WGS) entry which is preliminary data.</text>
</comment>
<protein>
    <submittedName>
        <fullName evidence="2">Uncharacterized protein</fullName>
    </submittedName>
</protein>
<dbReference type="AlphaFoldDB" id="A0A0C2A4Z4"/>
<name>A0A0C2A4Z4_9BACT</name>